<comment type="caution">
    <text evidence="2">The sequence shown here is derived from an EMBL/GenBank/DDBJ whole genome shotgun (WGS) entry which is preliminary data.</text>
</comment>
<gene>
    <name evidence="2" type="ORF">N7492_000700</name>
</gene>
<feature type="region of interest" description="Disordered" evidence="1">
    <location>
        <begin position="1"/>
        <end position="33"/>
    </location>
</feature>
<dbReference type="OrthoDB" id="4289657at2759"/>
<keyword evidence="3" id="KW-1185">Reference proteome</keyword>
<evidence type="ECO:0000313" key="3">
    <source>
        <dbReference type="Proteomes" id="UP001146351"/>
    </source>
</evidence>
<evidence type="ECO:0000313" key="2">
    <source>
        <dbReference type="EMBL" id="KAJ5183084.1"/>
    </source>
</evidence>
<feature type="compositionally biased region" description="Basic and acidic residues" evidence="1">
    <location>
        <begin position="69"/>
        <end position="78"/>
    </location>
</feature>
<sequence>MVTNIADRNPLDPAALQERNAIDGNNQRTSPAHNLNDLDMIIDRNPAPSPRAMCAELAHQHAMEDLHNATEHIVENDAAKNAVSARRYSDRGTQCDDPRKPEE</sequence>
<reference evidence="2" key="2">
    <citation type="journal article" date="2023" name="IMA Fungus">
        <title>Comparative genomic study of the Penicillium genus elucidates a diverse pangenome and 15 lateral gene transfer events.</title>
        <authorList>
            <person name="Petersen C."/>
            <person name="Sorensen T."/>
            <person name="Nielsen M.R."/>
            <person name="Sondergaard T.E."/>
            <person name="Sorensen J.L."/>
            <person name="Fitzpatrick D.A."/>
            <person name="Frisvad J.C."/>
            <person name="Nielsen K.L."/>
        </authorList>
    </citation>
    <scope>NUCLEOTIDE SEQUENCE</scope>
    <source>
        <strain evidence="2">IBT 21917</strain>
    </source>
</reference>
<dbReference type="AlphaFoldDB" id="A0A9W9LZN2"/>
<organism evidence="2 3">
    <name type="scientific">Penicillium capsulatum</name>
    <dbReference type="NCBI Taxonomy" id="69766"/>
    <lineage>
        <taxon>Eukaryota</taxon>
        <taxon>Fungi</taxon>
        <taxon>Dikarya</taxon>
        <taxon>Ascomycota</taxon>
        <taxon>Pezizomycotina</taxon>
        <taxon>Eurotiomycetes</taxon>
        <taxon>Eurotiomycetidae</taxon>
        <taxon>Eurotiales</taxon>
        <taxon>Aspergillaceae</taxon>
        <taxon>Penicillium</taxon>
    </lineage>
</organism>
<name>A0A9W9LZN2_9EURO</name>
<feature type="compositionally biased region" description="Basic and acidic residues" evidence="1">
    <location>
        <begin position="87"/>
        <end position="103"/>
    </location>
</feature>
<reference evidence="2" key="1">
    <citation type="submission" date="2022-11" db="EMBL/GenBank/DDBJ databases">
        <authorList>
            <person name="Petersen C."/>
        </authorList>
    </citation>
    <scope>NUCLEOTIDE SEQUENCE</scope>
    <source>
        <strain evidence="2">IBT 21917</strain>
    </source>
</reference>
<dbReference type="Proteomes" id="UP001146351">
    <property type="component" value="Unassembled WGS sequence"/>
</dbReference>
<evidence type="ECO:0000256" key="1">
    <source>
        <dbReference type="SAM" id="MobiDB-lite"/>
    </source>
</evidence>
<protein>
    <submittedName>
        <fullName evidence="2">Uncharacterized protein</fullName>
    </submittedName>
</protein>
<dbReference type="EMBL" id="JAPQKO010000001">
    <property type="protein sequence ID" value="KAJ5183084.1"/>
    <property type="molecule type" value="Genomic_DNA"/>
</dbReference>
<proteinExistence type="predicted"/>
<feature type="compositionally biased region" description="Polar residues" evidence="1">
    <location>
        <begin position="23"/>
        <end position="33"/>
    </location>
</feature>
<feature type="region of interest" description="Disordered" evidence="1">
    <location>
        <begin position="69"/>
        <end position="103"/>
    </location>
</feature>
<accession>A0A9W9LZN2</accession>